<dbReference type="OrthoDB" id="429533at2759"/>
<comment type="similarity">
    <text evidence="9">Belongs to the peptidase T1B family.</text>
</comment>
<dbReference type="CDD" id="cd03763">
    <property type="entry name" value="proteasome_beta_type_7"/>
    <property type="match status" value="1"/>
</dbReference>
<evidence type="ECO:0000256" key="10">
    <source>
        <dbReference type="SAM" id="Phobius"/>
    </source>
</evidence>
<evidence type="ECO:0000256" key="2">
    <source>
        <dbReference type="ARBA" id="ARBA00022490"/>
    </source>
</evidence>
<dbReference type="InterPro" id="IPR016050">
    <property type="entry name" value="Proteasome_bsu_CS"/>
</dbReference>
<evidence type="ECO:0000256" key="5">
    <source>
        <dbReference type="ARBA" id="ARBA00022801"/>
    </source>
</evidence>
<keyword evidence="6 9" id="KW-0647">Proteasome</keyword>
<keyword evidence="7 9" id="KW-0539">Nucleus</keyword>
<evidence type="ECO:0000256" key="8">
    <source>
        <dbReference type="PIRSR" id="PIRSR600243-1"/>
    </source>
</evidence>
<keyword evidence="10" id="KW-0472">Membrane</keyword>
<accession>A0A0L1IBG9</accession>
<evidence type="ECO:0000313" key="12">
    <source>
        <dbReference type="Proteomes" id="UP000054562"/>
    </source>
</evidence>
<keyword evidence="10" id="KW-1133">Transmembrane helix</keyword>
<dbReference type="PANTHER" id="PTHR32194">
    <property type="entry name" value="METALLOPROTEASE TLDD"/>
    <property type="match status" value="1"/>
</dbReference>
<evidence type="ECO:0000256" key="1">
    <source>
        <dbReference type="ARBA" id="ARBA00001198"/>
    </source>
</evidence>
<name>A0A0L1IBG9_PLAFA</name>
<protein>
    <recommendedName>
        <fullName evidence="9">Proteasome subunit beta</fullName>
    </recommendedName>
</protein>
<gene>
    <name evidence="11" type="ORF">PFMG_03186</name>
</gene>
<dbReference type="Gene3D" id="3.60.20.10">
    <property type="entry name" value="Glutamine Phosphoribosylpyrophosphate, subunit 1, domain 1"/>
    <property type="match status" value="1"/>
</dbReference>
<dbReference type="GO" id="GO:0005634">
    <property type="term" value="C:nucleus"/>
    <property type="evidence" value="ECO:0007669"/>
    <property type="project" value="UniProtKB-SubCell"/>
</dbReference>
<keyword evidence="4" id="KW-0888">Threonine protease</keyword>
<dbReference type="GO" id="GO:0005737">
    <property type="term" value="C:cytoplasm"/>
    <property type="evidence" value="ECO:0007669"/>
    <property type="project" value="UniProtKB-SubCell"/>
</dbReference>
<evidence type="ECO:0000313" key="11">
    <source>
        <dbReference type="EMBL" id="KNG76969.1"/>
    </source>
</evidence>
<dbReference type="PANTHER" id="PTHR32194:SF4">
    <property type="entry name" value="PROTEASOME SUBUNIT BETA TYPE-7"/>
    <property type="match status" value="1"/>
</dbReference>
<reference evidence="12" key="2">
    <citation type="submission" date="2015-07" db="EMBL/GenBank/DDBJ databases">
        <title>The genome sequence of Plasmodium falciparum IGH-CR14.</title>
        <authorList>
            <consortium name="The Broad Institute Genome Sequencing Platform"/>
            <person name="Volkman S.K."/>
            <person name="Neafsey D.E."/>
            <person name="Dash A.P."/>
            <person name="Chitnis C.E."/>
            <person name="Hartl D.L."/>
            <person name="Young S.K."/>
            <person name="Kodira C.D."/>
            <person name="Zeng Q."/>
            <person name="Koehrsen M."/>
            <person name="Godfrey P."/>
            <person name="Alvarado L."/>
            <person name="Berlin A."/>
            <person name="Borenstein D."/>
            <person name="Chen Z."/>
            <person name="Engels R."/>
            <person name="Freedman E."/>
            <person name="Gellesch M."/>
            <person name="Goldberg J."/>
            <person name="Griggs A."/>
            <person name="Gujja S."/>
            <person name="Heiman D."/>
            <person name="Hepburn T."/>
            <person name="Howarth C."/>
            <person name="Jen D."/>
            <person name="Larson L."/>
            <person name="Lewis B."/>
            <person name="Mehta T."/>
            <person name="Park D."/>
            <person name="Pearson M."/>
            <person name="Roberts A."/>
            <person name="Saif S."/>
            <person name="Shea T."/>
            <person name="Shenoy N."/>
            <person name="Sisk P."/>
            <person name="Stolte C."/>
            <person name="Sykes S."/>
            <person name="Walk T."/>
            <person name="White J."/>
            <person name="Yandava C."/>
            <person name="Wirth D.F."/>
            <person name="Nusbaum C."/>
            <person name="Birren B."/>
        </authorList>
    </citation>
    <scope>NUCLEOTIDE SEQUENCE [LARGE SCALE GENOMIC DNA]</scope>
    <source>
        <strain evidence="12">IGH-CR14</strain>
    </source>
</reference>
<dbReference type="AlphaFoldDB" id="A0A0L1IBG9"/>
<evidence type="ECO:0000256" key="6">
    <source>
        <dbReference type="ARBA" id="ARBA00022942"/>
    </source>
</evidence>
<keyword evidence="5" id="KW-0378">Hydrolase</keyword>
<keyword evidence="10" id="KW-0812">Transmembrane</keyword>
<evidence type="ECO:0000256" key="3">
    <source>
        <dbReference type="ARBA" id="ARBA00022670"/>
    </source>
</evidence>
<dbReference type="GO" id="GO:0005839">
    <property type="term" value="C:proteasome core complex"/>
    <property type="evidence" value="ECO:0007669"/>
    <property type="project" value="InterPro"/>
</dbReference>
<proteinExistence type="inferred from homology"/>
<dbReference type="InterPro" id="IPR029055">
    <property type="entry name" value="Ntn_hydrolases_N"/>
</dbReference>
<evidence type="ECO:0000256" key="7">
    <source>
        <dbReference type="ARBA" id="ARBA00023242"/>
    </source>
</evidence>
<comment type="function">
    <text evidence="9">Component of the proteasome, a multicatalytic proteinase complex which is characterized by its ability to cleave peptides with Arg, Phe, Tyr, Leu, and Glu adjacent to the leaving group at neutral or slightly basic pH. The proteasome has an ATP-dependent proteolytic activity.</text>
</comment>
<comment type="subunit">
    <text evidence="9">Component of the proteasome complex.</text>
</comment>
<feature type="active site" description="Nucleophile" evidence="8">
    <location>
        <position position="76"/>
    </location>
</feature>
<dbReference type="PRINTS" id="PR00141">
    <property type="entry name" value="PROTEASOME"/>
</dbReference>
<keyword evidence="3" id="KW-0645">Protease</keyword>
<dbReference type="FunFam" id="3.60.20.10:FF:000005">
    <property type="entry name" value="Proteasome subunit beta type-2"/>
    <property type="match status" value="1"/>
</dbReference>
<dbReference type="GO" id="GO:0051603">
    <property type="term" value="P:proteolysis involved in protein catabolic process"/>
    <property type="evidence" value="ECO:0007669"/>
    <property type="project" value="InterPro"/>
</dbReference>
<comment type="catalytic activity">
    <reaction evidence="1">
        <text>Cleavage of peptide bonds with very broad specificity.</text>
        <dbReference type="EC" id="3.4.25.1"/>
    </reaction>
</comment>
<dbReference type="InterPro" id="IPR000243">
    <property type="entry name" value="Pept_T1A_subB"/>
</dbReference>
<dbReference type="PROSITE" id="PS00854">
    <property type="entry name" value="PROTEASOME_BETA_1"/>
    <property type="match status" value="1"/>
</dbReference>
<dbReference type="Pfam" id="PF00227">
    <property type="entry name" value="Proteasome"/>
    <property type="match status" value="1"/>
</dbReference>
<keyword evidence="2 9" id="KW-0963">Cytoplasm</keyword>
<reference evidence="12" key="1">
    <citation type="submission" date="2015-07" db="EMBL/GenBank/DDBJ databases">
        <title>Annotation of Plasmodium falciparum IGH-CR14.</title>
        <authorList>
            <consortium name="The Broad Institute Genome Sequencing Platform"/>
            <person name="Volkman S.K."/>
            <person name="Neafsey D.E."/>
            <person name="Dash A.P."/>
            <person name="Chitnis C.E."/>
            <person name="Hartl D.L."/>
            <person name="Young S.K."/>
            <person name="Zeng Q."/>
            <person name="Koehrsen M."/>
            <person name="Alvarado L."/>
            <person name="Berlin A."/>
            <person name="Borenstein D."/>
            <person name="Chapman S.B."/>
            <person name="Chen Z."/>
            <person name="Engels R."/>
            <person name="Freedman E."/>
            <person name="Gellesch M."/>
            <person name="Goldberg J."/>
            <person name="Griggs A."/>
            <person name="Gujja S."/>
            <person name="Heilman E.R."/>
            <person name="Heiman D.I."/>
            <person name="Howarth C."/>
            <person name="Jen D."/>
            <person name="Larson L."/>
            <person name="Mehta T."/>
            <person name="Neiman D."/>
            <person name="Park D."/>
            <person name="Pearson M."/>
            <person name="Roberts A."/>
            <person name="Saif S."/>
            <person name="Shea T."/>
            <person name="Shenoy N."/>
            <person name="Sisk P."/>
            <person name="Stolte C."/>
            <person name="Sykes S."/>
            <person name="Walk T."/>
            <person name="White J."/>
            <person name="Yandava C."/>
            <person name="Haas B."/>
            <person name="Henn M.R."/>
            <person name="Nusbaum C."/>
            <person name="Birren B."/>
        </authorList>
    </citation>
    <scope>NUCLEOTIDE SEQUENCE [LARGE SCALE GENOMIC DNA]</scope>
    <source>
        <strain evidence="12">IGH-CR14</strain>
    </source>
</reference>
<dbReference type="InterPro" id="IPR023333">
    <property type="entry name" value="Proteasome_suB-type"/>
</dbReference>
<comment type="subcellular location">
    <subcellularLocation>
        <location evidence="9">Cytoplasm</location>
    </subcellularLocation>
    <subcellularLocation>
        <location evidence="9">Nucleus</location>
    </subcellularLocation>
</comment>
<evidence type="ECO:0000256" key="4">
    <source>
        <dbReference type="ARBA" id="ARBA00022698"/>
    </source>
</evidence>
<organism evidence="11 12">
    <name type="scientific">Plasmodium falciparum IGH-CR14</name>
    <dbReference type="NCBI Taxonomy" id="580059"/>
    <lineage>
        <taxon>Eukaryota</taxon>
        <taxon>Sar</taxon>
        <taxon>Alveolata</taxon>
        <taxon>Apicomplexa</taxon>
        <taxon>Aconoidasida</taxon>
        <taxon>Haemosporida</taxon>
        <taxon>Plasmodiidae</taxon>
        <taxon>Plasmodium</taxon>
        <taxon>Plasmodium (Laverania)</taxon>
    </lineage>
</organism>
<dbReference type="InterPro" id="IPR001353">
    <property type="entry name" value="Proteasome_sua/b"/>
</dbReference>
<feature type="transmembrane region" description="Helical" evidence="10">
    <location>
        <begin position="29"/>
        <end position="51"/>
    </location>
</feature>
<sequence length="304" mass="34144">MLYVLFVSTNKINTNVLFMIFMKILKHNIIYVIYISICFYYIIITFLFFYLSKGKKRNEILKEKGVKFPQFRKTGTTICGLVCQNAVILGADTRATEGPIVADKNCSKLHYISKNIWCAGAGVAGDLEHTTLWLQHNVELHRLNTNTQPRVSMCVSRLTQELFKYQGYKVCAIVLGGVDVNGPQLYGIHPHGSSCLLPFTALGSGSLNAMAVLEAKYRDNMTIEEGKNLVCEAICAGIFNDLGSGGNVDICVITKDSYQHIRPYKEPNMRLYHLPHPTIYPKGTTPILSEKIEYIKKFISVEDA</sequence>
<evidence type="ECO:0000256" key="9">
    <source>
        <dbReference type="RuleBase" id="RU004203"/>
    </source>
</evidence>
<dbReference type="GO" id="GO:0004298">
    <property type="term" value="F:threonine-type endopeptidase activity"/>
    <property type="evidence" value="ECO:0007669"/>
    <property type="project" value="UniProtKB-KW"/>
</dbReference>
<dbReference type="SUPFAM" id="SSF56235">
    <property type="entry name" value="N-terminal nucleophile aminohydrolases (Ntn hydrolases)"/>
    <property type="match status" value="1"/>
</dbReference>
<dbReference type="EMBL" id="GG665231">
    <property type="protein sequence ID" value="KNG76969.1"/>
    <property type="molecule type" value="Genomic_DNA"/>
</dbReference>
<dbReference type="PROSITE" id="PS51476">
    <property type="entry name" value="PROTEASOME_BETA_2"/>
    <property type="match status" value="1"/>
</dbReference>
<dbReference type="Proteomes" id="UP000054562">
    <property type="component" value="Unassembled WGS sequence"/>
</dbReference>